<evidence type="ECO:0000313" key="3">
    <source>
        <dbReference type="Proteomes" id="UP001500936"/>
    </source>
</evidence>
<sequence>MRAFFKIAIINIVVCYVLIEVTSWAVIQTGYIPARKPSFTPTQYDRTWIPPFADINPEWGVWHLPSVRTHYQNTCFRINYVTNSYGARDRERTKTGDTNRIVVLGDSFMEGFGVEEADRFSTLLEKKTGAECLNFATSGGFGPTQYYLVYKHLAKQFAHNRLIVGVLPANDFVDDKVAFGDAHYRPFWNGTYPKYELAYSLPDVNQSDFTPDKQKQTIETTSYKLYEFLKAYTYWFNIVNYYRQRGGEPTSDLMPSYFYDYSAEELNKLKYSLKQIREEAGDKEVLVLLIPIKSDFIRFGQEKRPTSRLYNELSSFCREQQVQLLDLLAATDKQEDVSDLFISCDGHWSEYGNAYYASLLTRYLSAEPAKDTSLVADRNSR</sequence>
<reference evidence="3" key="1">
    <citation type="journal article" date="2019" name="Int. J. Syst. Evol. Microbiol.">
        <title>The Global Catalogue of Microorganisms (GCM) 10K type strain sequencing project: providing services to taxonomists for standard genome sequencing and annotation.</title>
        <authorList>
            <consortium name="The Broad Institute Genomics Platform"/>
            <consortium name="The Broad Institute Genome Sequencing Center for Infectious Disease"/>
            <person name="Wu L."/>
            <person name="Ma J."/>
        </authorList>
    </citation>
    <scope>NUCLEOTIDE SEQUENCE [LARGE SCALE GENOMIC DNA]</scope>
    <source>
        <strain evidence="3">JCM 17925</strain>
    </source>
</reference>
<dbReference type="Proteomes" id="UP001500936">
    <property type="component" value="Unassembled WGS sequence"/>
</dbReference>
<accession>A0ABP8KD03</accession>
<evidence type="ECO:0000256" key="1">
    <source>
        <dbReference type="SAM" id="Phobius"/>
    </source>
</evidence>
<evidence type="ECO:0000313" key="2">
    <source>
        <dbReference type="EMBL" id="GAA4403620.1"/>
    </source>
</evidence>
<comment type="caution">
    <text evidence="2">The sequence shown here is derived from an EMBL/GenBank/DDBJ whole genome shotgun (WGS) entry which is preliminary data.</text>
</comment>
<dbReference type="Gene3D" id="3.40.50.1110">
    <property type="entry name" value="SGNH hydrolase"/>
    <property type="match status" value="1"/>
</dbReference>
<organism evidence="2 3">
    <name type="scientific">Nibrella viscosa</name>
    <dbReference type="NCBI Taxonomy" id="1084524"/>
    <lineage>
        <taxon>Bacteria</taxon>
        <taxon>Pseudomonadati</taxon>
        <taxon>Bacteroidota</taxon>
        <taxon>Cytophagia</taxon>
        <taxon>Cytophagales</taxon>
        <taxon>Spirosomataceae</taxon>
        <taxon>Nibrella</taxon>
    </lineage>
</organism>
<keyword evidence="3" id="KW-1185">Reference proteome</keyword>
<proteinExistence type="predicted"/>
<feature type="transmembrane region" description="Helical" evidence="1">
    <location>
        <begin position="7"/>
        <end position="27"/>
    </location>
</feature>
<keyword evidence="1" id="KW-0472">Membrane</keyword>
<dbReference type="SUPFAM" id="SSF52266">
    <property type="entry name" value="SGNH hydrolase"/>
    <property type="match status" value="1"/>
</dbReference>
<gene>
    <name evidence="2" type="ORF">GCM10023187_19890</name>
</gene>
<protein>
    <submittedName>
        <fullName evidence="2">Uncharacterized protein</fullName>
    </submittedName>
</protein>
<dbReference type="RefSeq" id="WP_345266532.1">
    <property type="nucleotide sequence ID" value="NZ_BAABHB010000003.1"/>
</dbReference>
<dbReference type="EMBL" id="BAABHB010000003">
    <property type="protein sequence ID" value="GAA4403620.1"/>
    <property type="molecule type" value="Genomic_DNA"/>
</dbReference>
<name>A0ABP8KD03_9BACT</name>
<keyword evidence="1" id="KW-0812">Transmembrane</keyword>
<dbReference type="InterPro" id="IPR036514">
    <property type="entry name" value="SGNH_hydro_sf"/>
</dbReference>
<keyword evidence="1" id="KW-1133">Transmembrane helix</keyword>